<accession>A0ABD2DXY3</accession>
<proteinExistence type="inferred from homology"/>
<reference evidence="24 25" key="1">
    <citation type="journal article" date="2024" name="G3 (Bethesda)">
        <title>A hybrid genome assembly of the endangered aye-aye (Daubentonia madagascariensis).</title>
        <authorList>
            <person name="Versoza C.J."/>
            <person name="Pfeifer S.P."/>
        </authorList>
    </citation>
    <scope>NUCLEOTIDE SEQUENCE [LARGE SCALE GENOMIC DNA]</scope>
    <source>
        <strain evidence="24">6821</strain>
    </source>
</reference>
<dbReference type="InterPro" id="IPR013787">
    <property type="entry name" value="S100_Ca-bd_sub"/>
</dbReference>
<comment type="subcellular location">
    <subcellularLocation>
        <location evidence="1">Cell membrane</location>
        <topology evidence="1">Peripheral membrane protein</topology>
    </subcellularLocation>
    <subcellularLocation>
        <location evidence="2">Cytoplasm</location>
        <location evidence="2">Cytoskeleton</location>
    </subcellularLocation>
    <subcellularLocation>
        <location evidence="3">Secreted</location>
    </subcellularLocation>
</comment>
<organism evidence="24 25">
    <name type="scientific">Daubentonia madagascariensis</name>
    <name type="common">Aye-aye</name>
    <name type="synonym">Sciurus madagascariensis</name>
    <dbReference type="NCBI Taxonomy" id="31869"/>
    <lineage>
        <taxon>Eukaryota</taxon>
        <taxon>Metazoa</taxon>
        <taxon>Chordata</taxon>
        <taxon>Craniata</taxon>
        <taxon>Vertebrata</taxon>
        <taxon>Euteleostomi</taxon>
        <taxon>Mammalia</taxon>
        <taxon>Eutheria</taxon>
        <taxon>Euarchontoglires</taxon>
        <taxon>Primates</taxon>
        <taxon>Strepsirrhini</taxon>
        <taxon>Chiromyiformes</taxon>
        <taxon>Daubentoniidae</taxon>
        <taxon>Daubentonia</taxon>
    </lineage>
</organism>
<dbReference type="GO" id="GO:0046872">
    <property type="term" value="F:metal ion binding"/>
    <property type="evidence" value="ECO:0007669"/>
    <property type="project" value="UniProtKB-KW"/>
</dbReference>
<dbReference type="PANTHER" id="PTHR11639">
    <property type="entry name" value="S100 CALCIUM-BINDING PROTEIN"/>
    <property type="match status" value="1"/>
</dbReference>
<evidence type="ECO:0000256" key="12">
    <source>
        <dbReference type="ARBA" id="ARBA00022723"/>
    </source>
</evidence>
<evidence type="ECO:0000256" key="8">
    <source>
        <dbReference type="ARBA" id="ARBA00022525"/>
    </source>
</evidence>
<evidence type="ECO:0000256" key="22">
    <source>
        <dbReference type="RuleBase" id="RU361184"/>
    </source>
</evidence>
<dbReference type="Pfam" id="PF01023">
    <property type="entry name" value="S_100"/>
    <property type="match status" value="1"/>
</dbReference>
<keyword evidence="12 22" id="KW-0479">Metal-binding</keyword>
<keyword evidence="7" id="KW-0145">Chemotaxis</keyword>
<dbReference type="GO" id="GO:0006915">
    <property type="term" value="P:apoptotic process"/>
    <property type="evidence" value="ECO:0007669"/>
    <property type="project" value="UniProtKB-KW"/>
</dbReference>
<dbReference type="EMBL" id="JBFSEQ010000007">
    <property type="protein sequence ID" value="KAL2771715.1"/>
    <property type="molecule type" value="Genomic_DNA"/>
</dbReference>
<dbReference type="CDD" id="cd05030">
    <property type="entry name" value="calgranulins"/>
    <property type="match status" value="1"/>
</dbReference>
<dbReference type="GO" id="GO:0006935">
    <property type="term" value="P:chemotaxis"/>
    <property type="evidence" value="ECO:0007669"/>
    <property type="project" value="UniProtKB-KW"/>
</dbReference>
<evidence type="ECO:0000256" key="19">
    <source>
        <dbReference type="ARBA" id="ARBA00023136"/>
    </source>
</evidence>
<evidence type="ECO:0000256" key="14">
    <source>
        <dbReference type="ARBA" id="ARBA00022799"/>
    </source>
</evidence>
<keyword evidence="11" id="KW-0053">Apoptosis</keyword>
<evidence type="ECO:0000256" key="3">
    <source>
        <dbReference type="ARBA" id="ARBA00004613"/>
    </source>
</evidence>
<dbReference type="GO" id="GO:0005856">
    <property type="term" value="C:cytoskeleton"/>
    <property type="evidence" value="ECO:0007669"/>
    <property type="project" value="UniProtKB-SubCell"/>
</dbReference>
<keyword evidence="21" id="KW-0206">Cytoskeleton</keyword>
<feature type="domain" description="EF-hand" evidence="23">
    <location>
        <begin position="70"/>
        <end position="105"/>
    </location>
</feature>
<keyword evidence="9" id="KW-0929">Antimicrobial</keyword>
<evidence type="ECO:0000256" key="20">
    <source>
        <dbReference type="ARBA" id="ARBA00023198"/>
    </source>
</evidence>
<keyword evidence="8" id="KW-0964">Secreted</keyword>
<dbReference type="SMART" id="SM01394">
    <property type="entry name" value="S_100"/>
    <property type="match status" value="1"/>
</dbReference>
<dbReference type="GO" id="GO:0045087">
    <property type="term" value="P:innate immune response"/>
    <property type="evidence" value="ECO:0007669"/>
    <property type="project" value="UniProtKB-KW"/>
</dbReference>
<dbReference type="SUPFAM" id="SSF47473">
    <property type="entry name" value="EF-hand"/>
    <property type="match status" value="1"/>
</dbReference>
<comment type="similarity">
    <text evidence="4 22">Belongs to the S-100 family.</text>
</comment>
<dbReference type="Gene3D" id="1.10.238.10">
    <property type="entry name" value="EF-hand"/>
    <property type="match status" value="1"/>
</dbReference>
<evidence type="ECO:0000256" key="7">
    <source>
        <dbReference type="ARBA" id="ARBA00022500"/>
    </source>
</evidence>
<dbReference type="PROSITE" id="PS00303">
    <property type="entry name" value="S100_CABP"/>
    <property type="match status" value="1"/>
</dbReference>
<dbReference type="AlphaFoldDB" id="A0ABD2DXY3"/>
<keyword evidence="15" id="KW-0862">Zinc</keyword>
<dbReference type="Proteomes" id="UP001610411">
    <property type="component" value="Unassembled WGS sequence"/>
</dbReference>
<evidence type="ECO:0000256" key="5">
    <source>
        <dbReference type="ARBA" id="ARBA00022475"/>
    </source>
</evidence>
<evidence type="ECO:0000256" key="11">
    <source>
        <dbReference type="ARBA" id="ARBA00022703"/>
    </source>
</evidence>
<evidence type="ECO:0000256" key="13">
    <source>
        <dbReference type="ARBA" id="ARBA00022737"/>
    </source>
</evidence>
<gene>
    <name evidence="24" type="ORF">WCI35_019895</name>
</gene>
<dbReference type="InterPro" id="IPR011992">
    <property type="entry name" value="EF-hand-dom_pair"/>
</dbReference>
<dbReference type="InterPro" id="IPR002048">
    <property type="entry name" value="EF_hand_dom"/>
</dbReference>
<dbReference type="InterPro" id="IPR001751">
    <property type="entry name" value="S100/CaBP7/8-like_CS"/>
</dbReference>
<evidence type="ECO:0000256" key="10">
    <source>
        <dbReference type="ARBA" id="ARBA00022588"/>
    </source>
</evidence>
<keyword evidence="19" id="KW-0472">Membrane</keyword>
<evidence type="ECO:0000256" key="15">
    <source>
        <dbReference type="ARBA" id="ARBA00022833"/>
    </source>
</evidence>
<evidence type="ECO:0000256" key="16">
    <source>
        <dbReference type="ARBA" id="ARBA00022837"/>
    </source>
</evidence>
<keyword evidence="18" id="KW-0072">Autophagy</keyword>
<evidence type="ECO:0000256" key="17">
    <source>
        <dbReference type="ARBA" id="ARBA00022859"/>
    </source>
</evidence>
<dbReference type="GO" id="GO:0005886">
    <property type="term" value="C:plasma membrane"/>
    <property type="evidence" value="ECO:0007669"/>
    <property type="project" value="UniProtKB-SubCell"/>
</dbReference>
<keyword evidence="17" id="KW-0391">Immunity</keyword>
<dbReference type="PROSITE" id="PS50222">
    <property type="entry name" value="EF_HAND_2"/>
    <property type="match status" value="1"/>
</dbReference>
<dbReference type="SMART" id="SM00054">
    <property type="entry name" value="EFh"/>
    <property type="match status" value="1"/>
</dbReference>
<evidence type="ECO:0000256" key="1">
    <source>
        <dbReference type="ARBA" id="ARBA00004202"/>
    </source>
</evidence>
<dbReference type="PROSITE" id="PS00018">
    <property type="entry name" value="EF_HAND_1"/>
    <property type="match status" value="1"/>
</dbReference>
<protein>
    <recommendedName>
        <fullName evidence="22">Protein S100</fullName>
    </recommendedName>
    <alternativeName>
        <fullName evidence="22">S100 calcium-binding protein</fullName>
    </alternativeName>
</protein>
<evidence type="ECO:0000256" key="18">
    <source>
        <dbReference type="ARBA" id="ARBA00023006"/>
    </source>
</evidence>
<keyword evidence="13" id="KW-0677">Repeat</keyword>
<evidence type="ECO:0000313" key="24">
    <source>
        <dbReference type="EMBL" id="KAL2771715.1"/>
    </source>
</evidence>
<evidence type="ECO:0000256" key="21">
    <source>
        <dbReference type="ARBA" id="ARBA00023212"/>
    </source>
</evidence>
<keyword evidence="14" id="KW-0702">S-nitrosylation</keyword>
<keyword evidence="16 22" id="KW-0106">Calcium</keyword>
<comment type="caution">
    <text evidence="24">The sequence shown here is derived from an EMBL/GenBank/DDBJ whole genome shotgun (WGS) entry which is preliminary data.</text>
</comment>
<sequence>MSFVNCLTGDLVVPSFRWGNCLGTMLTDLENALDSLIGVYHKYSLVQGNYHAIYRDDLKNLLETECPQYMKKKNADTWFKELDVNSDGAINFQEFLIFVIKLGVAAHEDIHKE</sequence>
<evidence type="ECO:0000259" key="23">
    <source>
        <dbReference type="PROSITE" id="PS50222"/>
    </source>
</evidence>
<evidence type="ECO:0000256" key="4">
    <source>
        <dbReference type="ARBA" id="ARBA00007323"/>
    </source>
</evidence>
<keyword evidence="5" id="KW-1003">Cell membrane</keyword>
<dbReference type="InterPro" id="IPR018247">
    <property type="entry name" value="EF_Hand_1_Ca_BS"/>
</dbReference>
<keyword evidence="20" id="KW-0395">Inflammatory response</keyword>
<evidence type="ECO:0000256" key="9">
    <source>
        <dbReference type="ARBA" id="ARBA00022529"/>
    </source>
</evidence>
<keyword evidence="6" id="KW-0963">Cytoplasm</keyword>
<evidence type="ECO:0000256" key="6">
    <source>
        <dbReference type="ARBA" id="ARBA00022490"/>
    </source>
</evidence>
<dbReference type="PANTHER" id="PTHR11639:SF5">
    <property type="entry name" value="PROTEIN S100-A8"/>
    <property type="match status" value="1"/>
</dbReference>
<dbReference type="GO" id="GO:0006954">
    <property type="term" value="P:inflammatory response"/>
    <property type="evidence" value="ECO:0007669"/>
    <property type="project" value="UniProtKB-KW"/>
</dbReference>
<keyword evidence="25" id="KW-1185">Reference proteome</keyword>
<dbReference type="GO" id="GO:0005576">
    <property type="term" value="C:extracellular region"/>
    <property type="evidence" value="ECO:0007669"/>
    <property type="project" value="UniProtKB-SubCell"/>
</dbReference>
<dbReference type="GO" id="GO:0006914">
    <property type="term" value="P:autophagy"/>
    <property type="evidence" value="ECO:0007669"/>
    <property type="project" value="UniProtKB-KW"/>
</dbReference>
<keyword evidence="10" id="KW-0399">Innate immunity</keyword>
<evidence type="ECO:0000256" key="2">
    <source>
        <dbReference type="ARBA" id="ARBA00004245"/>
    </source>
</evidence>
<evidence type="ECO:0000313" key="25">
    <source>
        <dbReference type="Proteomes" id="UP001610411"/>
    </source>
</evidence>
<name>A0ABD2DXY3_DAUMA</name>
<dbReference type="FunFam" id="1.10.238.10:FF:000344">
    <property type="entry name" value="Protein S100-A8"/>
    <property type="match status" value="1"/>
</dbReference>